<dbReference type="SUPFAM" id="SSF50494">
    <property type="entry name" value="Trypsin-like serine proteases"/>
    <property type="match status" value="1"/>
</dbReference>
<dbReference type="AlphaFoldDB" id="A0A315V476"/>
<accession>A0A315V476</accession>
<name>A0A315V476_GAMAF</name>
<dbReference type="InterPro" id="IPR009003">
    <property type="entry name" value="Peptidase_S1_PA"/>
</dbReference>
<evidence type="ECO:0000313" key="3">
    <source>
        <dbReference type="Proteomes" id="UP000250572"/>
    </source>
</evidence>
<evidence type="ECO:0000313" key="2">
    <source>
        <dbReference type="EMBL" id="PWA17425.1"/>
    </source>
</evidence>
<gene>
    <name evidence="2" type="ORF">CCH79_00011360</name>
</gene>
<protein>
    <recommendedName>
        <fullName evidence="1">Peptidase S1 domain-containing protein</fullName>
    </recommendedName>
</protein>
<evidence type="ECO:0000259" key="1">
    <source>
        <dbReference type="Pfam" id="PF00089"/>
    </source>
</evidence>
<feature type="domain" description="Peptidase S1" evidence="1">
    <location>
        <begin position="19"/>
        <end position="57"/>
    </location>
</feature>
<sequence length="69" mass="7329">MKVVDVSYIEPTCGHVFDTEAPNRDACLGDSGSGVIFNDMIYGVISQGGLDYACQSPTAIMDSKSQLPI</sequence>
<comment type="caution">
    <text evidence="2">The sequence shown here is derived from an EMBL/GenBank/DDBJ whole genome shotgun (WGS) entry which is preliminary data.</text>
</comment>
<dbReference type="Proteomes" id="UP000250572">
    <property type="component" value="Unassembled WGS sequence"/>
</dbReference>
<keyword evidence="3" id="KW-1185">Reference proteome</keyword>
<dbReference type="Pfam" id="PF00089">
    <property type="entry name" value="Trypsin"/>
    <property type="match status" value="1"/>
</dbReference>
<dbReference type="InterPro" id="IPR001254">
    <property type="entry name" value="Trypsin_dom"/>
</dbReference>
<organism evidence="2 3">
    <name type="scientific">Gambusia affinis</name>
    <name type="common">Western mosquitofish</name>
    <name type="synonym">Heterandria affinis</name>
    <dbReference type="NCBI Taxonomy" id="33528"/>
    <lineage>
        <taxon>Eukaryota</taxon>
        <taxon>Metazoa</taxon>
        <taxon>Chordata</taxon>
        <taxon>Craniata</taxon>
        <taxon>Vertebrata</taxon>
        <taxon>Euteleostomi</taxon>
        <taxon>Actinopterygii</taxon>
        <taxon>Neopterygii</taxon>
        <taxon>Teleostei</taxon>
        <taxon>Neoteleostei</taxon>
        <taxon>Acanthomorphata</taxon>
        <taxon>Ovalentaria</taxon>
        <taxon>Atherinomorphae</taxon>
        <taxon>Cyprinodontiformes</taxon>
        <taxon>Poeciliidae</taxon>
        <taxon>Poeciliinae</taxon>
        <taxon>Gambusia</taxon>
    </lineage>
</organism>
<dbReference type="GO" id="GO:0004252">
    <property type="term" value="F:serine-type endopeptidase activity"/>
    <property type="evidence" value="ECO:0007669"/>
    <property type="project" value="InterPro"/>
</dbReference>
<reference evidence="2 3" key="1">
    <citation type="journal article" date="2018" name="G3 (Bethesda)">
        <title>A High-Quality Reference Genome for the Invasive Mosquitofish Gambusia affinis Using a Chicago Library.</title>
        <authorList>
            <person name="Hoffberg S.L."/>
            <person name="Troendle N.J."/>
            <person name="Glenn T.C."/>
            <person name="Mahmud O."/>
            <person name="Louha S."/>
            <person name="Chalopin D."/>
            <person name="Bennetzen J.L."/>
            <person name="Mauricio R."/>
        </authorList>
    </citation>
    <scope>NUCLEOTIDE SEQUENCE [LARGE SCALE GENOMIC DNA]</scope>
    <source>
        <strain evidence="2">NE01/NJP1002.9</strain>
        <tissue evidence="2">Muscle</tissue>
    </source>
</reference>
<proteinExistence type="predicted"/>
<dbReference type="InterPro" id="IPR043504">
    <property type="entry name" value="Peptidase_S1_PA_chymotrypsin"/>
</dbReference>
<dbReference type="EMBL" id="NHOQ01002364">
    <property type="protein sequence ID" value="PWA17425.1"/>
    <property type="molecule type" value="Genomic_DNA"/>
</dbReference>
<dbReference type="STRING" id="33528.ENSGAFP00000017625"/>
<dbReference type="Gene3D" id="2.40.10.10">
    <property type="entry name" value="Trypsin-like serine proteases"/>
    <property type="match status" value="1"/>
</dbReference>
<dbReference type="GO" id="GO:0006508">
    <property type="term" value="P:proteolysis"/>
    <property type="evidence" value="ECO:0007669"/>
    <property type="project" value="InterPro"/>
</dbReference>